<protein>
    <recommendedName>
        <fullName evidence="2">histidine kinase</fullName>
        <ecNumber evidence="2">2.7.13.3</ecNumber>
    </recommendedName>
</protein>
<feature type="region of interest" description="Disordered" evidence="9">
    <location>
        <begin position="1"/>
        <end position="23"/>
    </location>
</feature>
<dbReference type="InterPro" id="IPR036890">
    <property type="entry name" value="HATPase_C_sf"/>
</dbReference>
<dbReference type="InterPro" id="IPR011712">
    <property type="entry name" value="Sig_transdc_His_kin_sub3_dim/P"/>
</dbReference>
<dbReference type="RefSeq" id="WP_084749652.1">
    <property type="nucleotide sequence ID" value="NZ_CP020563.1"/>
</dbReference>
<keyword evidence="6" id="KW-0418">Kinase</keyword>
<dbReference type="EC" id="2.7.13.3" evidence="2"/>
<dbReference type="Pfam" id="PF07730">
    <property type="entry name" value="HisKA_3"/>
    <property type="match status" value="1"/>
</dbReference>
<evidence type="ECO:0000259" key="11">
    <source>
        <dbReference type="Pfam" id="PF07730"/>
    </source>
</evidence>
<dbReference type="PANTHER" id="PTHR24421">
    <property type="entry name" value="NITRATE/NITRITE SENSOR PROTEIN NARX-RELATED"/>
    <property type="match status" value="1"/>
</dbReference>
<sequence>MRPHSLHRTVARRTDDTARADTDHDGGRLGTAALATAFVLLLLVDWVMSLDAAGPLLPLAGLLPVGLALIRPAGGLKPPLVYLAAGWSLALSLLMLLRGTATDTPGLAELLALAALLIANARRSGPLVSSLGTCGALTLALLLQAARVAQSTDGTALAILMVTFVAAAAIGRGLQLRAQDARRLRMMQRIRQGERLELARDLHDFVAHHVTGIVVLAQAGRAVWESAPCKVGDIFNDIELAGARTMDSMQQLVTVLREEDGSSTASSASLHGIAQIPALVESFRRGGPPVRLELGEDVRTMELPPEVATTAHRIVTEGLTNIRQHAPHSPGVLVRVTRETAGLAVRVRNEPAAASGKRSLRISGRGRPGYGLVGLHERVSAVGGSLVSGPDDSGGWEVSAVIPIRDSDISARKASP</sequence>
<dbReference type="InterPro" id="IPR050482">
    <property type="entry name" value="Sensor_HK_TwoCompSys"/>
</dbReference>
<dbReference type="Gene3D" id="3.30.565.10">
    <property type="entry name" value="Histidine kinase-like ATPase, C-terminal domain"/>
    <property type="match status" value="1"/>
</dbReference>
<feature type="transmembrane region" description="Helical" evidence="10">
    <location>
        <begin position="128"/>
        <end position="149"/>
    </location>
</feature>
<evidence type="ECO:0000256" key="8">
    <source>
        <dbReference type="ARBA" id="ARBA00023012"/>
    </source>
</evidence>
<evidence type="ECO:0000256" key="9">
    <source>
        <dbReference type="SAM" id="MobiDB-lite"/>
    </source>
</evidence>
<evidence type="ECO:0000256" key="6">
    <source>
        <dbReference type="ARBA" id="ARBA00022777"/>
    </source>
</evidence>
<reference evidence="12 13" key="1">
    <citation type="submission" date="2017-04" db="EMBL/GenBank/DDBJ databases">
        <title>The complete genome sequence of Streptomyces albolongus YIM 101047, the producer of novel bafilomycins and novel odoriferous sesquiterpenoids.</title>
        <authorList>
            <person name="Yin M."/>
            <person name="Jiang Y."/>
        </authorList>
    </citation>
    <scope>NUCLEOTIDE SEQUENCE [LARGE SCALE GENOMIC DNA]</scope>
    <source>
        <strain evidence="12 13">YIM 101047</strain>
    </source>
</reference>
<dbReference type="GO" id="GO:0004673">
    <property type="term" value="F:protein histidine kinase activity"/>
    <property type="evidence" value="ECO:0007669"/>
    <property type="project" value="UniProtKB-EC"/>
</dbReference>
<dbReference type="EMBL" id="CP020563">
    <property type="protein sequence ID" value="ARF75446.1"/>
    <property type="molecule type" value="Genomic_DNA"/>
</dbReference>
<feature type="transmembrane region" description="Helical" evidence="10">
    <location>
        <begin position="80"/>
        <end position="98"/>
    </location>
</feature>
<evidence type="ECO:0000256" key="2">
    <source>
        <dbReference type="ARBA" id="ARBA00012438"/>
    </source>
</evidence>
<keyword evidence="10" id="KW-1133">Transmembrane helix</keyword>
<feature type="compositionally biased region" description="Basic and acidic residues" evidence="9">
    <location>
        <begin position="12"/>
        <end position="23"/>
    </location>
</feature>
<name>A0ABC8BYV8_9ACTN</name>
<dbReference type="CDD" id="cd16917">
    <property type="entry name" value="HATPase_UhpB-NarQ-NarX-like"/>
    <property type="match status" value="1"/>
</dbReference>
<evidence type="ECO:0000256" key="3">
    <source>
        <dbReference type="ARBA" id="ARBA00022553"/>
    </source>
</evidence>
<feature type="compositionally biased region" description="Basic residues" evidence="9">
    <location>
        <begin position="1"/>
        <end position="11"/>
    </location>
</feature>
<proteinExistence type="predicted"/>
<keyword evidence="4" id="KW-0808">Transferase</keyword>
<dbReference type="PANTHER" id="PTHR24421:SF10">
    <property type="entry name" value="NITRATE_NITRITE SENSOR PROTEIN NARQ"/>
    <property type="match status" value="1"/>
</dbReference>
<feature type="transmembrane region" description="Helical" evidence="10">
    <location>
        <begin position="155"/>
        <end position="174"/>
    </location>
</feature>
<evidence type="ECO:0000256" key="10">
    <source>
        <dbReference type="SAM" id="Phobius"/>
    </source>
</evidence>
<dbReference type="Proteomes" id="UP000192251">
    <property type="component" value="Chromosome"/>
</dbReference>
<comment type="catalytic activity">
    <reaction evidence="1">
        <text>ATP + protein L-histidine = ADP + protein N-phospho-L-histidine.</text>
        <dbReference type="EC" id="2.7.13.3"/>
    </reaction>
</comment>
<organism evidence="12 13">
    <name type="scientific">Kitasatospora albolonga</name>
    <dbReference type="NCBI Taxonomy" id="68173"/>
    <lineage>
        <taxon>Bacteria</taxon>
        <taxon>Bacillati</taxon>
        <taxon>Actinomycetota</taxon>
        <taxon>Actinomycetes</taxon>
        <taxon>Kitasatosporales</taxon>
        <taxon>Streptomycetaceae</taxon>
        <taxon>Kitasatospora</taxon>
    </lineage>
</organism>
<keyword evidence="3" id="KW-0597">Phosphoprotein</keyword>
<gene>
    <name evidence="12" type="ORF">B7C62_26715</name>
</gene>
<evidence type="ECO:0000256" key="7">
    <source>
        <dbReference type="ARBA" id="ARBA00022840"/>
    </source>
</evidence>
<dbReference type="GO" id="GO:0000160">
    <property type="term" value="P:phosphorelay signal transduction system"/>
    <property type="evidence" value="ECO:0007669"/>
    <property type="project" value="UniProtKB-KW"/>
</dbReference>
<keyword evidence="8" id="KW-0902">Two-component regulatory system</keyword>
<dbReference type="AlphaFoldDB" id="A0ABC8BYV8"/>
<evidence type="ECO:0000313" key="12">
    <source>
        <dbReference type="EMBL" id="ARF75446.1"/>
    </source>
</evidence>
<dbReference type="Gene3D" id="1.20.5.1930">
    <property type="match status" value="1"/>
</dbReference>
<dbReference type="GO" id="GO:0005524">
    <property type="term" value="F:ATP binding"/>
    <property type="evidence" value="ECO:0007669"/>
    <property type="project" value="UniProtKB-KW"/>
</dbReference>
<dbReference type="KEGG" id="kab:B7C62_26715"/>
<keyword evidence="13" id="KW-1185">Reference proteome</keyword>
<evidence type="ECO:0000256" key="4">
    <source>
        <dbReference type="ARBA" id="ARBA00022679"/>
    </source>
</evidence>
<evidence type="ECO:0000256" key="1">
    <source>
        <dbReference type="ARBA" id="ARBA00000085"/>
    </source>
</evidence>
<keyword evidence="10" id="KW-0472">Membrane</keyword>
<feature type="domain" description="Signal transduction histidine kinase subgroup 3 dimerisation and phosphoacceptor" evidence="11">
    <location>
        <begin position="194"/>
        <end position="259"/>
    </location>
</feature>
<keyword evidence="5" id="KW-0547">Nucleotide-binding</keyword>
<feature type="transmembrane region" description="Helical" evidence="10">
    <location>
        <begin position="29"/>
        <end position="49"/>
    </location>
</feature>
<keyword evidence="10" id="KW-0812">Transmembrane</keyword>
<dbReference type="SUPFAM" id="SSF55874">
    <property type="entry name" value="ATPase domain of HSP90 chaperone/DNA topoisomerase II/histidine kinase"/>
    <property type="match status" value="1"/>
</dbReference>
<evidence type="ECO:0000313" key="13">
    <source>
        <dbReference type="Proteomes" id="UP000192251"/>
    </source>
</evidence>
<keyword evidence="7" id="KW-0067">ATP-binding</keyword>
<accession>A0ABC8BYV8</accession>
<evidence type="ECO:0000256" key="5">
    <source>
        <dbReference type="ARBA" id="ARBA00022741"/>
    </source>
</evidence>